<dbReference type="SUPFAM" id="SSF53649">
    <property type="entry name" value="Alkaline phosphatase-like"/>
    <property type="match status" value="1"/>
</dbReference>
<evidence type="ECO:0000256" key="2">
    <source>
        <dbReference type="PIRSR" id="PIRSR601952-1"/>
    </source>
</evidence>
<feature type="binding site" evidence="3">
    <location>
        <position position="277"/>
    </location>
    <ligand>
        <name>Mg(2+)</name>
        <dbReference type="ChEBI" id="CHEBI:18420"/>
    </ligand>
</feature>
<dbReference type="AlphaFoldDB" id="A0A1Y2CTL7"/>
<feature type="binding site" evidence="3">
    <location>
        <position position="162"/>
    </location>
    <ligand>
        <name>Zn(2+)</name>
        <dbReference type="ChEBI" id="CHEBI:29105"/>
        <label>2</label>
    </ligand>
</feature>
<dbReference type="SMART" id="SM00098">
    <property type="entry name" value="alkPPc"/>
    <property type="match status" value="1"/>
</dbReference>
<dbReference type="Pfam" id="PF00245">
    <property type="entry name" value="Alk_phosphatase"/>
    <property type="match status" value="1"/>
</dbReference>
<dbReference type="STRING" id="329046.A0A1Y2CTL7"/>
<feature type="binding site" evidence="3">
    <location>
        <position position="162"/>
    </location>
    <ligand>
        <name>Mg(2+)</name>
        <dbReference type="ChEBI" id="CHEBI:18420"/>
    </ligand>
</feature>
<feature type="binding site" evidence="3">
    <location>
        <position position="490"/>
    </location>
    <ligand>
        <name>Zn(2+)</name>
        <dbReference type="ChEBI" id="CHEBI:29105"/>
        <label>2</label>
    </ligand>
</feature>
<reference evidence="5 6" key="1">
    <citation type="submission" date="2016-07" db="EMBL/GenBank/DDBJ databases">
        <title>Pervasive Adenine N6-methylation of Active Genes in Fungi.</title>
        <authorList>
            <consortium name="DOE Joint Genome Institute"/>
            <person name="Mondo S.J."/>
            <person name="Dannebaum R.O."/>
            <person name="Kuo R.C."/>
            <person name="Labutti K."/>
            <person name="Haridas S."/>
            <person name="Kuo A."/>
            <person name="Salamov A."/>
            <person name="Ahrendt S.R."/>
            <person name="Lipzen A."/>
            <person name="Sullivan W."/>
            <person name="Andreopoulos W.B."/>
            <person name="Clum A."/>
            <person name="Lindquist E."/>
            <person name="Daum C."/>
            <person name="Ramamoorthy G.K."/>
            <person name="Gryganskyi A."/>
            <person name="Culley D."/>
            <person name="Magnuson J.K."/>
            <person name="James T.Y."/>
            <person name="O'Malley M.A."/>
            <person name="Stajich J.E."/>
            <person name="Spatafora J.W."/>
            <person name="Visel A."/>
            <person name="Grigoriev I.V."/>
        </authorList>
    </citation>
    <scope>NUCLEOTIDE SEQUENCE [LARGE SCALE GENOMIC DNA]</scope>
    <source>
        <strain evidence="5 6">JEL800</strain>
    </source>
</reference>
<keyword evidence="3" id="KW-0460">Magnesium</keyword>
<feature type="binding site" evidence="3">
    <location>
        <position position="491"/>
    </location>
    <ligand>
        <name>Zn(2+)</name>
        <dbReference type="ChEBI" id="CHEBI:29105"/>
        <label>2</label>
    </ligand>
</feature>
<feature type="binding site" evidence="3">
    <location>
        <position position="453"/>
    </location>
    <ligand>
        <name>Zn(2+)</name>
        <dbReference type="ChEBI" id="CHEBI:29105"/>
        <label>2</label>
    </ligand>
</feature>
<dbReference type="InterPro" id="IPR001952">
    <property type="entry name" value="Alkaline_phosphatase"/>
</dbReference>
<dbReference type="CDD" id="cd16012">
    <property type="entry name" value="ALP"/>
    <property type="match status" value="1"/>
</dbReference>
<feature type="active site" description="Phosphoserine intermediate" evidence="2">
    <location>
        <position position="214"/>
    </location>
</feature>
<accession>A0A1Y2CTL7</accession>
<comment type="cofactor">
    <cofactor evidence="3">
        <name>Zn(2+)</name>
        <dbReference type="ChEBI" id="CHEBI:29105"/>
    </cofactor>
    <text evidence="3">Binds 2 Zn(2+) ions.</text>
</comment>
<sequence>MQIQSVLAAIDPSVPTVGQQNRYRALPRGSNLALIPVDGAEFLAGQKFDIALEWHSEAFKTTDFSDLVFTINGKQVKDVIANVPTVYTSVYNSTYFKDSQARDAKKKTSFSVSRASWRYLSLPASGEYNVQVSVGGESVNAKWVVKGSSTRKAKNALLFVGDGMAPTMISAARYISRNTKFGKFANGDGFLEMEKWDVMGKISTNGIDAIITDSANSAATYSTGHKGWVNTLNVYADTTTGDNLDDPKVEAITEIIRRVRPNMCVGIVTTASVVDATPAAFFGHTRQRGQGQVLVDQSLNGFKHLVQNGTTNTWIQKGEPMPWGPAVRPDVLLGGGGEWFKGSLAVNSTDYYAAFAAAGYTVAYDKNDLAAAGSAPLLGIFHKGHMDTWYERAYNTPALAFNPDSSPKLDKTTAFNQPGLEQMTLKAIELMEKKCTDGWFLLSEAAAVDKSMHPMDYDRGLADLLELDRTLKAVRALPSAKDTAIFLTADHAQGYDVYGSVDLEYFRKATQDDSVSADAKWQAEQRNAIGVYNDAGWVDNVLDENGLPTKFASARYRLAGGKVDMPNMVENFELKQPGQQTSDGINFSATNPLTRNPAIALVNGSQIIKDASAVYVNDPHDTNNGLGLVRPGNLPISTAVTVHTLQAVDLYCYGVAAELCGKHMDNTELFFLMANALGLGDKPDAGVVVPPVVPIVPVTTTALSATAAVVSTKAILASSGTAIALTMMVALLCSSFL</sequence>
<feature type="binding site" evidence="3">
    <location>
        <position position="275"/>
    </location>
    <ligand>
        <name>Mg(2+)</name>
        <dbReference type="ChEBI" id="CHEBI:18420"/>
    </ligand>
</feature>
<evidence type="ECO:0000256" key="4">
    <source>
        <dbReference type="RuleBase" id="RU003946"/>
    </source>
</evidence>
<keyword evidence="3" id="KW-0479">Metal-binding</keyword>
<dbReference type="PANTHER" id="PTHR11596">
    <property type="entry name" value="ALKALINE PHOSPHATASE"/>
    <property type="match status" value="1"/>
</dbReference>
<dbReference type="EC" id="3.1.3.1" evidence="1"/>
<dbReference type="Gene3D" id="3.40.720.10">
    <property type="entry name" value="Alkaline Phosphatase, subunit A"/>
    <property type="match status" value="1"/>
</dbReference>
<comment type="cofactor">
    <cofactor evidence="3">
        <name>Mg(2+)</name>
        <dbReference type="ChEBI" id="CHEBI:18420"/>
    </cofactor>
    <text evidence="3">Binds 1 Mg(2+) ion.</text>
</comment>
<dbReference type="EMBL" id="MCGO01000007">
    <property type="protein sequence ID" value="ORY50332.1"/>
    <property type="molecule type" value="Genomic_DNA"/>
</dbReference>
<gene>
    <name evidence="5" type="ORF">BCR33DRAFT_713148</name>
</gene>
<name>A0A1Y2CTL7_9FUNG</name>
<keyword evidence="6" id="KW-1185">Reference proteome</keyword>
<dbReference type="PANTHER" id="PTHR11596:SF72">
    <property type="entry name" value="ALKALINE PHOSPHATASE"/>
    <property type="match status" value="1"/>
</dbReference>
<evidence type="ECO:0000313" key="6">
    <source>
        <dbReference type="Proteomes" id="UP000193642"/>
    </source>
</evidence>
<dbReference type="GO" id="GO:0004035">
    <property type="term" value="F:alkaline phosphatase activity"/>
    <property type="evidence" value="ECO:0007669"/>
    <property type="project" value="UniProtKB-EC"/>
</dbReference>
<comment type="similarity">
    <text evidence="4">Belongs to the alkaline phosphatase family.</text>
</comment>
<evidence type="ECO:0000256" key="1">
    <source>
        <dbReference type="ARBA" id="ARBA00012647"/>
    </source>
</evidence>
<evidence type="ECO:0000256" key="3">
    <source>
        <dbReference type="PIRSR" id="PIRSR601952-2"/>
    </source>
</evidence>
<feature type="binding site" evidence="3">
    <location>
        <position position="444"/>
    </location>
    <ligand>
        <name>Mg(2+)</name>
        <dbReference type="ChEBI" id="CHEBI:18420"/>
    </ligand>
</feature>
<dbReference type="PRINTS" id="PR00113">
    <property type="entry name" value="ALKPHPHTASE"/>
</dbReference>
<organism evidence="5 6">
    <name type="scientific">Rhizoclosmatium globosum</name>
    <dbReference type="NCBI Taxonomy" id="329046"/>
    <lineage>
        <taxon>Eukaryota</taxon>
        <taxon>Fungi</taxon>
        <taxon>Fungi incertae sedis</taxon>
        <taxon>Chytridiomycota</taxon>
        <taxon>Chytridiomycota incertae sedis</taxon>
        <taxon>Chytridiomycetes</taxon>
        <taxon>Chytridiales</taxon>
        <taxon>Chytriomycetaceae</taxon>
        <taxon>Rhizoclosmatium</taxon>
    </lineage>
</organism>
<dbReference type="GO" id="GO:0046872">
    <property type="term" value="F:metal ion binding"/>
    <property type="evidence" value="ECO:0007669"/>
    <property type="project" value="UniProtKB-KW"/>
</dbReference>
<keyword evidence="3" id="KW-0862">Zinc</keyword>
<dbReference type="OrthoDB" id="5818554at2759"/>
<dbReference type="InterPro" id="IPR017850">
    <property type="entry name" value="Alkaline_phosphatase_core_sf"/>
</dbReference>
<feature type="binding site" evidence="3">
    <location>
        <position position="449"/>
    </location>
    <ligand>
        <name>Zn(2+)</name>
        <dbReference type="ChEBI" id="CHEBI:29105"/>
        <label>2</label>
    </ligand>
</feature>
<proteinExistence type="inferred from homology"/>
<dbReference type="Proteomes" id="UP000193642">
    <property type="component" value="Unassembled WGS sequence"/>
</dbReference>
<evidence type="ECO:0000313" key="5">
    <source>
        <dbReference type="EMBL" id="ORY50332.1"/>
    </source>
</evidence>
<comment type="caution">
    <text evidence="5">The sequence shown here is derived from an EMBL/GenBank/DDBJ whole genome shotgun (WGS) entry which is preliminary data.</text>
</comment>
<protein>
    <recommendedName>
        <fullName evidence="1">alkaline phosphatase</fullName>
        <ecNumber evidence="1">3.1.3.1</ecNumber>
    </recommendedName>
</protein>